<dbReference type="RefSeq" id="WP_377136755.1">
    <property type="nucleotide sequence ID" value="NZ_JBHUJC010000010.1"/>
</dbReference>
<accession>A0ABW5DYN8</accession>
<sequence>MSDTEQNDGTNSSDSLQVILERAMEGHLKGEKLADIDALLADIENLEYKIHIKGDQWDGYVTTTTANFVRLAEKKLKDVLIDSGVDKDWLEKKQLVKIRVKDGSADWAAPVTELVNACKGMTYEQLLVIIGGYVVICGINKVSAYKEKIGLAKVQANERLELAQIEKKGNADLVEAIGTVLENNERPLEAPMRGVQQAMDKGDTIELPDGEEYTKRQLAGRFVKQDVSKMEDYHIDAHYVIEDYKTPEGQPDQWKVELKYGHDVRFTAKLKLDIKDDKLLGEAYAQARAEGKAVVDIDLQVTAEVNSRRIRNAEVVGVGKPRDNARTPAEALLQAQRKADIEHTELEQEEVNE</sequence>
<keyword evidence="2" id="KW-1185">Reference proteome</keyword>
<proteinExistence type="predicted"/>
<evidence type="ECO:0000313" key="1">
    <source>
        <dbReference type="EMBL" id="MFD2275451.1"/>
    </source>
</evidence>
<protein>
    <submittedName>
        <fullName evidence="1">Uncharacterized protein</fullName>
    </submittedName>
</protein>
<dbReference type="Proteomes" id="UP001597297">
    <property type="component" value="Unassembled WGS sequence"/>
</dbReference>
<evidence type="ECO:0000313" key="2">
    <source>
        <dbReference type="Proteomes" id="UP001597297"/>
    </source>
</evidence>
<comment type="caution">
    <text evidence="1">The sequence shown here is derived from an EMBL/GenBank/DDBJ whole genome shotgun (WGS) entry which is preliminary data.</text>
</comment>
<dbReference type="EMBL" id="JBHUJC010000010">
    <property type="protein sequence ID" value="MFD2275451.1"/>
    <property type="molecule type" value="Genomic_DNA"/>
</dbReference>
<reference evidence="2" key="1">
    <citation type="journal article" date="2019" name="Int. J. Syst. Evol. Microbiol.">
        <title>The Global Catalogue of Microorganisms (GCM) 10K type strain sequencing project: providing services to taxonomists for standard genome sequencing and annotation.</title>
        <authorList>
            <consortium name="The Broad Institute Genomics Platform"/>
            <consortium name="The Broad Institute Genome Sequencing Center for Infectious Disease"/>
            <person name="Wu L."/>
            <person name="Ma J."/>
        </authorList>
    </citation>
    <scope>NUCLEOTIDE SEQUENCE [LARGE SCALE GENOMIC DNA]</scope>
    <source>
        <strain evidence="2">JCM 16545</strain>
    </source>
</reference>
<name>A0ABW5DYN8_9BACT</name>
<gene>
    <name evidence="1" type="ORF">ACFSQZ_03125</name>
</gene>
<organism evidence="1 2">
    <name type="scientific">Rubritalea spongiae</name>
    <dbReference type="NCBI Taxonomy" id="430797"/>
    <lineage>
        <taxon>Bacteria</taxon>
        <taxon>Pseudomonadati</taxon>
        <taxon>Verrucomicrobiota</taxon>
        <taxon>Verrucomicrobiia</taxon>
        <taxon>Verrucomicrobiales</taxon>
        <taxon>Rubritaleaceae</taxon>
        <taxon>Rubritalea</taxon>
    </lineage>
</organism>